<organism evidence="1 2">
    <name type="scientific">Acropora cervicornis</name>
    <name type="common">Staghorn coral</name>
    <dbReference type="NCBI Taxonomy" id="6130"/>
    <lineage>
        <taxon>Eukaryota</taxon>
        <taxon>Metazoa</taxon>
        <taxon>Cnidaria</taxon>
        <taxon>Anthozoa</taxon>
        <taxon>Hexacorallia</taxon>
        <taxon>Scleractinia</taxon>
        <taxon>Astrocoeniina</taxon>
        <taxon>Acroporidae</taxon>
        <taxon>Acropora</taxon>
    </lineage>
</organism>
<reference evidence="1" key="1">
    <citation type="journal article" date="2023" name="G3 (Bethesda)">
        <title>Whole genome assembly and annotation of the endangered Caribbean coral Acropora cervicornis.</title>
        <authorList>
            <person name="Selwyn J.D."/>
            <person name="Vollmer S.V."/>
        </authorList>
    </citation>
    <scope>NUCLEOTIDE SEQUENCE</scope>
    <source>
        <strain evidence="1">K2</strain>
    </source>
</reference>
<proteinExistence type="predicted"/>
<dbReference type="EMBL" id="JARQWQ010000069">
    <property type="protein sequence ID" value="KAK2554524.1"/>
    <property type="molecule type" value="Genomic_DNA"/>
</dbReference>
<reference evidence="1" key="2">
    <citation type="journal article" date="2023" name="Science">
        <title>Genomic signatures of disease resistance in endangered staghorn corals.</title>
        <authorList>
            <person name="Vollmer S.V."/>
            <person name="Selwyn J.D."/>
            <person name="Despard B.A."/>
            <person name="Roesel C.L."/>
        </authorList>
    </citation>
    <scope>NUCLEOTIDE SEQUENCE</scope>
    <source>
        <strain evidence="1">K2</strain>
    </source>
</reference>
<accession>A0AAD9UYC6</accession>
<dbReference type="AlphaFoldDB" id="A0AAD9UYC6"/>
<evidence type="ECO:0000313" key="2">
    <source>
        <dbReference type="Proteomes" id="UP001249851"/>
    </source>
</evidence>
<dbReference type="Proteomes" id="UP001249851">
    <property type="component" value="Unassembled WGS sequence"/>
</dbReference>
<protein>
    <submittedName>
        <fullName evidence="1">Uncharacterized protein</fullName>
    </submittedName>
</protein>
<sequence length="121" mass="13730">MVEFCEIKDLLVEERSKAPQKEPNISASESDKVCMPKAYGFMIKKLRTSFKDFISRQQSTIATGRLPWGGLVSATKRKMEVAYRSEMPLEEHGFLTIVESIGLQHGKQVVHFVNVEQVLTN</sequence>
<name>A0AAD9UYC6_ACRCE</name>
<gene>
    <name evidence="1" type="ORF">P5673_023975</name>
</gene>
<comment type="caution">
    <text evidence="1">The sequence shown here is derived from an EMBL/GenBank/DDBJ whole genome shotgun (WGS) entry which is preliminary data.</text>
</comment>
<evidence type="ECO:0000313" key="1">
    <source>
        <dbReference type="EMBL" id="KAK2554524.1"/>
    </source>
</evidence>
<keyword evidence="2" id="KW-1185">Reference proteome</keyword>